<feature type="non-terminal residue" evidence="4">
    <location>
        <position position="374"/>
    </location>
</feature>
<protein>
    <submittedName>
        <fullName evidence="4">ABC transporter permease</fullName>
    </submittedName>
</protein>
<feature type="compositionally biased region" description="Basic residues" evidence="1">
    <location>
        <begin position="78"/>
        <end position="90"/>
    </location>
</feature>
<keyword evidence="2" id="KW-0472">Membrane</keyword>
<evidence type="ECO:0000259" key="3">
    <source>
        <dbReference type="Pfam" id="PF12704"/>
    </source>
</evidence>
<name>A0A538S8P2_UNCEI</name>
<gene>
    <name evidence="4" type="ORF">E6K72_13695</name>
</gene>
<evidence type="ECO:0000256" key="1">
    <source>
        <dbReference type="SAM" id="MobiDB-lite"/>
    </source>
</evidence>
<evidence type="ECO:0000313" key="5">
    <source>
        <dbReference type="Proteomes" id="UP000317716"/>
    </source>
</evidence>
<dbReference type="GO" id="GO:0005886">
    <property type="term" value="C:plasma membrane"/>
    <property type="evidence" value="ECO:0007669"/>
    <property type="project" value="TreeGrafter"/>
</dbReference>
<dbReference type="GO" id="GO:0022857">
    <property type="term" value="F:transmembrane transporter activity"/>
    <property type="evidence" value="ECO:0007669"/>
    <property type="project" value="TreeGrafter"/>
</dbReference>
<evidence type="ECO:0000256" key="2">
    <source>
        <dbReference type="SAM" id="Phobius"/>
    </source>
</evidence>
<dbReference type="Proteomes" id="UP000317716">
    <property type="component" value="Unassembled WGS sequence"/>
</dbReference>
<feature type="compositionally biased region" description="Basic and acidic residues" evidence="1">
    <location>
        <begin position="23"/>
        <end position="77"/>
    </location>
</feature>
<evidence type="ECO:0000313" key="4">
    <source>
        <dbReference type="EMBL" id="TMQ47737.1"/>
    </source>
</evidence>
<keyword evidence="2" id="KW-0812">Transmembrane</keyword>
<dbReference type="InterPro" id="IPR050250">
    <property type="entry name" value="Macrolide_Exporter_MacB"/>
</dbReference>
<comment type="caution">
    <text evidence="4">The sequence shown here is derived from an EMBL/GenBank/DDBJ whole genome shotgun (WGS) entry which is preliminary data.</text>
</comment>
<accession>A0A538S8P2</accession>
<feature type="transmembrane region" description="Helical" evidence="2">
    <location>
        <begin position="140"/>
        <end position="159"/>
    </location>
</feature>
<dbReference type="EMBL" id="VBOS01000514">
    <property type="protein sequence ID" value="TMQ47737.1"/>
    <property type="molecule type" value="Genomic_DNA"/>
</dbReference>
<reference evidence="4 5" key="1">
    <citation type="journal article" date="2019" name="Nat. Microbiol.">
        <title>Mediterranean grassland soil C-N compound turnover is dependent on rainfall and depth, and is mediated by genomically divergent microorganisms.</title>
        <authorList>
            <person name="Diamond S."/>
            <person name="Andeer P.F."/>
            <person name="Li Z."/>
            <person name="Crits-Christoph A."/>
            <person name="Burstein D."/>
            <person name="Anantharaman K."/>
            <person name="Lane K.R."/>
            <person name="Thomas B.C."/>
            <person name="Pan C."/>
            <person name="Northen T.R."/>
            <person name="Banfield J.F."/>
        </authorList>
    </citation>
    <scope>NUCLEOTIDE SEQUENCE [LARGE SCALE GENOMIC DNA]</scope>
    <source>
        <strain evidence="4">WS_2</strain>
    </source>
</reference>
<dbReference type="PANTHER" id="PTHR30572">
    <property type="entry name" value="MEMBRANE COMPONENT OF TRANSPORTER-RELATED"/>
    <property type="match status" value="1"/>
</dbReference>
<feature type="domain" description="MacB-like periplasmic core" evidence="3">
    <location>
        <begin position="138"/>
        <end position="361"/>
    </location>
</feature>
<dbReference type="InterPro" id="IPR025857">
    <property type="entry name" value="MacB_PCD"/>
</dbReference>
<dbReference type="PANTHER" id="PTHR30572:SF4">
    <property type="entry name" value="ABC TRANSPORTER PERMEASE YTRF"/>
    <property type="match status" value="1"/>
</dbReference>
<proteinExistence type="predicted"/>
<organism evidence="4 5">
    <name type="scientific">Eiseniibacteriota bacterium</name>
    <dbReference type="NCBI Taxonomy" id="2212470"/>
    <lineage>
        <taxon>Bacteria</taxon>
        <taxon>Candidatus Eiseniibacteriota</taxon>
    </lineage>
</organism>
<dbReference type="AlphaFoldDB" id="A0A538S8P2"/>
<keyword evidence="2" id="KW-1133">Transmembrane helix</keyword>
<dbReference type="Pfam" id="PF12704">
    <property type="entry name" value="MacB_PCD"/>
    <property type="match status" value="1"/>
</dbReference>
<feature type="region of interest" description="Disordered" evidence="1">
    <location>
        <begin position="1"/>
        <end position="119"/>
    </location>
</feature>
<sequence>MGRPRRGRTARNAERLAGLGRGTRCDDGVRDAGGDHGRPPAPQARRDLRAPRRQARTDPVDDGHRRWSLVRGRERPAQSRRCRDRRARAPHRAEPQSPAAARNGRADLPRAGRRPRPMSPSELLRVGVQALSRNRMRSGLTVLGIVIGVAAVIATLAIGQGARAAVQAQIRALGANTLTVLPGTITASGARSGMGSTTTLTPDDAVAIKAECPAIEAVAPAVRTVAQVVYGNMNWSTAIQGTTPEFVFVRQWPVASGVFITDSDVRGAAKVCVLGQNVAQQLFAGADPVGQTVRIKDMPFRVVGVLTAKGGQGFGGNQDDIVIVPITTVQRKLMAITYVQSIAVSAVGEKEVNDASSQITDLLRQRHRIRADAD</sequence>